<keyword evidence="1" id="KW-0132">Cell division</keyword>
<sequence length="252" mass="28881">MRLPKVKNIVVFLVLTFILLGFIGFVEKQTWDKLYFGREVNVKGESGLYFVEDQEIEKIIAQGFPELIPGLPLSEVPLKAIEERLKGHPFVREAEAYIGQKGILQLEVEQHKPVARIVRPRAADGYITVEGRIIPTSNSYTSRVVVVSGSFVEKLMNQGQVMEEIPELMELIDFVSEDEFWSAQITEIEVNSRNDIRLYQQVGSQVIELGPATDLEEKFEKIEVFYKEILPRKGWNAYSRVSVKFKNQIVCE</sequence>
<dbReference type="EMBL" id="JBHRZS010000006">
    <property type="protein sequence ID" value="MFC3879435.1"/>
    <property type="molecule type" value="Genomic_DNA"/>
</dbReference>
<name>A0ABV8AR15_9BACT</name>
<evidence type="ECO:0000313" key="1">
    <source>
        <dbReference type="EMBL" id="MFC3879435.1"/>
    </source>
</evidence>
<evidence type="ECO:0000313" key="2">
    <source>
        <dbReference type="Proteomes" id="UP001595805"/>
    </source>
</evidence>
<dbReference type="RefSeq" id="WP_377903856.1">
    <property type="nucleotide sequence ID" value="NZ_JBHRZS010000006.1"/>
</dbReference>
<proteinExistence type="predicted"/>
<accession>A0ABV8AR15</accession>
<protein>
    <submittedName>
        <fullName evidence="1">Cell division protein FtsQ/DivIB</fullName>
    </submittedName>
</protein>
<dbReference type="Proteomes" id="UP001595805">
    <property type="component" value="Unassembled WGS sequence"/>
</dbReference>
<gene>
    <name evidence="1" type="ORF">ACFOSV_04585</name>
</gene>
<organism evidence="1 2">
    <name type="scientific">Algoriphagus namhaensis</name>
    <dbReference type="NCBI Taxonomy" id="915353"/>
    <lineage>
        <taxon>Bacteria</taxon>
        <taxon>Pseudomonadati</taxon>
        <taxon>Bacteroidota</taxon>
        <taxon>Cytophagia</taxon>
        <taxon>Cytophagales</taxon>
        <taxon>Cyclobacteriaceae</taxon>
        <taxon>Algoriphagus</taxon>
    </lineage>
</organism>
<keyword evidence="2" id="KW-1185">Reference proteome</keyword>
<reference evidence="2" key="1">
    <citation type="journal article" date="2019" name="Int. J. Syst. Evol. Microbiol.">
        <title>The Global Catalogue of Microorganisms (GCM) 10K type strain sequencing project: providing services to taxonomists for standard genome sequencing and annotation.</title>
        <authorList>
            <consortium name="The Broad Institute Genomics Platform"/>
            <consortium name="The Broad Institute Genome Sequencing Center for Infectious Disease"/>
            <person name="Wu L."/>
            <person name="Ma J."/>
        </authorList>
    </citation>
    <scope>NUCLEOTIDE SEQUENCE [LARGE SCALE GENOMIC DNA]</scope>
    <source>
        <strain evidence="2">CCUG 60523</strain>
    </source>
</reference>
<comment type="caution">
    <text evidence="1">The sequence shown here is derived from an EMBL/GenBank/DDBJ whole genome shotgun (WGS) entry which is preliminary data.</text>
</comment>
<dbReference type="GO" id="GO:0051301">
    <property type="term" value="P:cell division"/>
    <property type="evidence" value="ECO:0007669"/>
    <property type="project" value="UniProtKB-KW"/>
</dbReference>
<keyword evidence="1" id="KW-0131">Cell cycle</keyword>